<reference evidence="2" key="1">
    <citation type="submission" date="2021-01" db="UniProtKB">
        <authorList>
            <consortium name="EnsemblMetazoa"/>
        </authorList>
    </citation>
    <scope>IDENTIFICATION</scope>
</reference>
<name>A0A7M7T615_NASVI</name>
<evidence type="ECO:0000313" key="3">
    <source>
        <dbReference type="Proteomes" id="UP000002358"/>
    </source>
</evidence>
<proteinExistence type="predicted"/>
<evidence type="ECO:0000256" key="1">
    <source>
        <dbReference type="SAM" id="MobiDB-lite"/>
    </source>
</evidence>
<evidence type="ECO:0000313" key="2">
    <source>
        <dbReference type="EnsemblMetazoa" id="XP_031776618"/>
    </source>
</evidence>
<dbReference type="AlphaFoldDB" id="A0A7M7T615"/>
<keyword evidence="3" id="KW-1185">Reference proteome</keyword>
<protein>
    <submittedName>
        <fullName evidence="2">Uncharacterized protein</fullName>
    </submittedName>
</protein>
<feature type="region of interest" description="Disordered" evidence="1">
    <location>
        <begin position="239"/>
        <end position="273"/>
    </location>
</feature>
<organism evidence="2 3">
    <name type="scientific">Nasonia vitripennis</name>
    <name type="common">Parasitic wasp</name>
    <dbReference type="NCBI Taxonomy" id="7425"/>
    <lineage>
        <taxon>Eukaryota</taxon>
        <taxon>Metazoa</taxon>
        <taxon>Ecdysozoa</taxon>
        <taxon>Arthropoda</taxon>
        <taxon>Hexapoda</taxon>
        <taxon>Insecta</taxon>
        <taxon>Pterygota</taxon>
        <taxon>Neoptera</taxon>
        <taxon>Endopterygota</taxon>
        <taxon>Hymenoptera</taxon>
        <taxon>Apocrita</taxon>
        <taxon>Proctotrupomorpha</taxon>
        <taxon>Chalcidoidea</taxon>
        <taxon>Pteromalidae</taxon>
        <taxon>Pteromalinae</taxon>
        <taxon>Nasonia</taxon>
    </lineage>
</organism>
<dbReference type="GeneID" id="116415725"/>
<sequence>MSDDLRVGQTFTSYSEFEAFQFSYEQKGYKLSKVHGSQTKADPTLVDNSLTLQCNRYMELLNPEVTLLEKLRKSTKCGCMFEIKIKVTNNNNKELRIGDNSNLDHNDECISIVLKMKSANTVKPKDYKNAKDDWKRLDDLLNESSLKDMFDDLDEKLTNSDEACALAASSFDTFKIELMNTALSSTVNVQQADYETKSDEKDTVEDSNCSVKKTNLNLKKKMPITEQLEVEEVENSFNDEDFVFNTQPKTGGRPKQGKPRAIGLPPVSKVQMY</sequence>
<dbReference type="Proteomes" id="UP000002358">
    <property type="component" value="Chromosome 1"/>
</dbReference>
<dbReference type="RefSeq" id="XP_031776618.1">
    <property type="nucleotide sequence ID" value="XM_031920758.2"/>
</dbReference>
<accession>A0A7M7T615</accession>
<dbReference type="EnsemblMetazoa" id="XM_031920758">
    <property type="protein sequence ID" value="XP_031776618"/>
    <property type="gene ID" value="LOC116415725"/>
</dbReference>